<dbReference type="SUPFAM" id="SSF46785">
    <property type="entry name" value="Winged helix' DNA-binding domain"/>
    <property type="match status" value="1"/>
</dbReference>
<evidence type="ECO:0000313" key="2">
    <source>
        <dbReference type="Proteomes" id="UP001596406"/>
    </source>
</evidence>
<comment type="caution">
    <text evidence="1">The sequence shown here is derived from an EMBL/GenBank/DDBJ whole genome shotgun (WGS) entry which is preliminary data.</text>
</comment>
<dbReference type="Gene3D" id="1.10.10.10">
    <property type="entry name" value="Winged helix-like DNA-binding domain superfamily/Winged helix DNA-binding domain"/>
    <property type="match status" value="1"/>
</dbReference>
<gene>
    <name evidence="1" type="ORF">ACFQHK_10715</name>
</gene>
<dbReference type="Proteomes" id="UP001596406">
    <property type="component" value="Unassembled WGS sequence"/>
</dbReference>
<organism evidence="1 2">
    <name type="scientific">Halomarina ordinaria</name>
    <dbReference type="NCBI Taxonomy" id="3033939"/>
    <lineage>
        <taxon>Archaea</taxon>
        <taxon>Methanobacteriati</taxon>
        <taxon>Methanobacteriota</taxon>
        <taxon>Stenosarchaea group</taxon>
        <taxon>Halobacteria</taxon>
        <taxon>Halobacteriales</taxon>
        <taxon>Natronomonadaceae</taxon>
        <taxon>Halomarina</taxon>
    </lineage>
</organism>
<dbReference type="InterPro" id="IPR036388">
    <property type="entry name" value="WH-like_DNA-bd_sf"/>
</dbReference>
<dbReference type="EMBL" id="JBHSXM010000001">
    <property type="protein sequence ID" value="MFC6836980.1"/>
    <property type="molecule type" value="Genomic_DNA"/>
</dbReference>
<reference evidence="1 2" key="1">
    <citation type="journal article" date="2019" name="Int. J. Syst. Evol. Microbiol.">
        <title>The Global Catalogue of Microorganisms (GCM) 10K type strain sequencing project: providing services to taxonomists for standard genome sequencing and annotation.</title>
        <authorList>
            <consortium name="The Broad Institute Genomics Platform"/>
            <consortium name="The Broad Institute Genome Sequencing Center for Infectious Disease"/>
            <person name="Wu L."/>
            <person name="Ma J."/>
        </authorList>
    </citation>
    <scope>NUCLEOTIDE SEQUENCE [LARGE SCALE GENOMIC DNA]</scope>
    <source>
        <strain evidence="1 2">PSRA2</strain>
    </source>
</reference>
<accession>A0ABD5U949</accession>
<dbReference type="InterPro" id="IPR036390">
    <property type="entry name" value="WH_DNA-bd_sf"/>
</dbReference>
<evidence type="ECO:0000313" key="1">
    <source>
        <dbReference type="EMBL" id="MFC6836980.1"/>
    </source>
</evidence>
<name>A0ABD5U949_9EURY</name>
<dbReference type="AlphaFoldDB" id="A0ABD5U949"/>
<proteinExistence type="predicted"/>
<dbReference type="RefSeq" id="WP_304448653.1">
    <property type="nucleotide sequence ID" value="NZ_JARRAH010000001.1"/>
</dbReference>
<dbReference type="Pfam" id="PF12840">
    <property type="entry name" value="HTH_20"/>
    <property type="match status" value="1"/>
</dbReference>
<sequence>MSETERDERGRFAARHADKDVLAAVREHEPAGTQEVADVLGIERQSADYRLRRLQDAGAVASKKIGGSLAWRIAETSPEETT</sequence>
<keyword evidence="2" id="KW-1185">Reference proteome</keyword>
<protein>
    <submittedName>
        <fullName evidence="1">Helix-turn-helix domain-containing protein</fullName>
    </submittedName>
</protein>